<dbReference type="EMBL" id="CAJOBA010069330">
    <property type="protein sequence ID" value="CAF4382244.1"/>
    <property type="molecule type" value="Genomic_DNA"/>
</dbReference>
<sequence>MYTNYFIFCFNGNTSNKQLLDGNHSKNSDGNLFQQPTINVIEDHNTIVDKNPNYTGDTAIDTNIFDTFNEDNKNEYKESECITIESDEEESINSQSNNNNRSNHIENKFEQVMLKEEQRSKTFEPKTRRRGVRTTNEYIMINNNPPHIIQQKK</sequence>
<evidence type="ECO:0000313" key="3">
    <source>
        <dbReference type="Proteomes" id="UP000677228"/>
    </source>
</evidence>
<gene>
    <name evidence="1" type="ORF">OVA965_LOCUS41052</name>
    <name evidence="2" type="ORF">TMI583_LOCUS42605</name>
</gene>
<reference evidence="1" key="1">
    <citation type="submission" date="2021-02" db="EMBL/GenBank/DDBJ databases">
        <authorList>
            <person name="Nowell W R."/>
        </authorList>
    </citation>
    <scope>NUCLEOTIDE SEQUENCE</scope>
</reference>
<accession>A0A8S2FY38</accession>
<proteinExistence type="predicted"/>
<protein>
    <submittedName>
        <fullName evidence="1">Uncharacterized protein</fullName>
    </submittedName>
</protein>
<organism evidence="1 3">
    <name type="scientific">Didymodactylos carnosus</name>
    <dbReference type="NCBI Taxonomy" id="1234261"/>
    <lineage>
        <taxon>Eukaryota</taxon>
        <taxon>Metazoa</taxon>
        <taxon>Spiralia</taxon>
        <taxon>Gnathifera</taxon>
        <taxon>Rotifera</taxon>
        <taxon>Eurotatoria</taxon>
        <taxon>Bdelloidea</taxon>
        <taxon>Philodinida</taxon>
        <taxon>Philodinidae</taxon>
        <taxon>Didymodactylos</taxon>
    </lineage>
</organism>
<name>A0A8S2FY38_9BILA</name>
<dbReference type="AlphaFoldDB" id="A0A8S2FY38"/>
<comment type="caution">
    <text evidence="1">The sequence shown here is derived from an EMBL/GenBank/DDBJ whole genome shotgun (WGS) entry which is preliminary data.</text>
</comment>
<dbReference type="Proteomes" id="UP000677228">
    <property type="component" value="Unassembled WGS sequence"/>
</dbReference>
<dbReference type="EMBL" id="CAJNOK010046214">
    <property type="protein sequence ID" value="CAF1582360.1"/>
    <property type="molecule type" value="Genomic_DNA"/>
</dbReference>
<evidence type="ECO:0000313" key="1">
    <source>
        <dbReference type="EMBL" id="CAF1582360.1"/>
    </source>
</evidence>
<evidence type="ECO:0000313" key="2">
    <source>
        <dbReference type="EMBL" id="CAF4382244.1"/>
    </source>
</evidence>
<dbReference type="Proteomes" id="UP000682733">
    <property type="component" value="Unassembled WGS sequence"/>
</dbReference>